<evidence type="ECO:0000313" key="1">
    <source>
        <dbReference type="EMBL" id="NEM98242.1"/>
    </source>
</evidence>
<dbReference type="RefSeq" id="WP_163915127.1">
    <property type="nucleotide sequence ID" value="NZ_JAAGWD010000004.1"/>
</dbReference>
<organism evidence="1 2">
    <name type="scientific">Pontibacter burrus</name>
    <dbReference type="NCBI Taxonomy" id="2704466"/>
    <lineage>
        <taxon>Bacteria</taxon>
        <taxon>Pseudomonadati</taxon>
        <taxon>Bacteroidota</taxon>
        <taxon>Cytophagia</taxon>
        <taxon>Cytophagales</taxon>
        <taxon>Hymenobacteraceae</taxon>
        <taxon>Pontibacter</taxon>
    </lineage>
</organism>
<dbReference type="Proteomes" id="UP000474777">
    <property type="component" value="Unassembled WGS sequence"/>
</dbReference>
<dbReference type="InterPro" id="IPR025345">
    <property type="entry name" value="DUF4249"/>
</dbReference>
<proteinExistence type="predicted"/>
<dbReference type="AlphaFoldDB" id="A0A6B3LMU1"/>
<evidence type="ECO:0000313" key="2">
    <source>
        <dbReference type="Proteomes" id="UP000474777"/>
    </source>
</evidence>
<accession>A0A6B3LMU1</accession>
<protein>
    <submittedName>
        <fullName evidence="1">DUF4249 domain-containing protein</fullName>
    </submittedName>
</protein>
<sequence>MKSLRLIFLAVILLLFNSCVDPLELELDPDARRLVVDGMITDEPGPYSVRLSRSKQYDSYHDNWSVVEAGARVIISDNRGNQETLTETAPGLYQTSADGIRGQVGVTYTLQITTKGGQQYTSAPETMQPVGPIDSLYFEVRPYFELNEEDVQVTRYAVHVLLDAEDPAAEKNYYMWRWQGTFRVSTQPWDYTEKVGNVRVPMPKDCCETCWVTANTNSINVLDDRLTNGTNLKRHLVTHIPVTEQAFGFKYHLEVKQYSLSEAAFNYWRILKSQIERGGSIQDPPPANVIGNMSSISNPDERVLGFFGASAMASKAFFINREELGIRVGPYVMPDDCRVLSNSTTVQPVFW</sequence>
<reference evidence="1 2" key="1">
    <citation type="submission" date="2020-02" db="EMBL/GenBank/DDBJ databases">
        <authorList>
            <person name="Kim M.K."/>
        </authorList>
    </citation>
    <scope>NUCLEOTIDE SEQUENCE [LARGE SCALE GENOMIC DNA]</scope>
    <source>
        <strain evidence="1 2">BT327</strain>
    </source>
</reference>
<dbReference type="Pfam" id="PF14054">
    <property type="entry name" value="DUF4249"/>
    <property type="match status" value="1"/>
</dbReference>
<gene>
    <name evidence="1" type="ORF">GXP69_11095</name>
</gene>
<keyword evidence="2" id="KW-1185">Reference proteome</keyword>
<name>A0A6B3LMU1_9BACT</name>
<dbReference type="EMBL" id="JAAGWD010000004">
    <property type="protein sequence ID" value="NEM98242.1"/>
    <property type="molecule type" value="Genomic_DNA"/>
</dbReference>
<comment type="caution">
    <text evidence="1">The sequence shown here is derived from an EMBL/GenBank/DDBJ whole genome shotgun (WGS) entry which is preliminary data.</text>
</comment>